<dbReference type="EMBL" id="JAROCA020000003">
    <property type="protein sequence ID" value="MDY0407011.1"/>
    <property type="molecule type" value="Genomic_DNA"/>
</dbReference>
<name>A0ABU5CL08_9BACI</name>
<dbReference type="Pfam" id="PF02666">
    <property type="entry name" value="PS_Dcarbxylase"/>
    <property type="match status" value="1"/>
</dbReference>
<evidence type="ECO:0000256" key="5">
    <source>
        <dbReference type="ARBA" id="ARBA00023098"/>
    </source>
</evidence>
<keyword evidence="4 12" id="KW-0210">Decarboxylase</keyword>
<dbReference type="HAMAP" id="MF_00662">
    <property type="entry name" value="PS_decarb_PSD_B_type1"/>
    <property type="match status" value="1"/>
</dbReference>
<evidence type="ECO:0000256" key="10">
    <source>
        <dbReference type="ARBA" id="ARBA00023264"/>
    </source>
</evidence>
<comment type="subcellular location">
    <subcellularLocation>
        <location evidence="12">Cell membrane</location>
        <topology evidence="12">Peripheral membrane protein</topology>
    </subcellularLocation>
</comment>
<evidence type="ECO:0000256" key="12">
    <source>
        <dbReference type="HAMAP-Rule" id="MF_00662"/>
    </source>
</evidence>
<evidence type="ECO:0000256" key="2">
    <source>
        <dbReference type="ARBA" id="ARBA00022475"/>
    </source>
</evidence>
<feature type="active site" description="Charge relay system; for autoendoproteolytic cleavage activity" evidence="12">
    <location>
        <position position="142"/>
    </location>
</feature>
<comment type="caution">
    <text evidence="13">The sequence shown here is derived from an EMBL/GenBank/DDBJ whole genome shotgun (WGS) entry which is preliminary data.</text>
</comment>
<keyword evidence="5 12" id="KW-0443">Lipid metabolism</keyword>
<comment type="function">
    <text evidence="12">Catalyzes the formation of phosphatidylethanolamine (PtdEtn) from phosphatidylserine (PtdSer).</text>
</comment>
<comment type="PTM">
    <text evidence="12">Is synthesized initially as an inactive proenzyme. Formation of the active enzyme involves a self-maturation process in which the active site pyruvoyl group is generated from an internal serine residue via an autocatalytic post-translational modification. Two non-identical subunits are generated from the proenzyme in this reaction, and the pyruvate is formed at the N-terminus of the alpha chain, which is derived from the carboxyl end of the proenzyme. The autoendoproteolytic cleavage occurs by a canonical serine protease mechanism, in which the side chain hydroxyl group of the serine supplies its oxygen atom to form the C-terminus of the beta chain, while the remainder of the serine residue undergoes an oxidative deamination to produce ammonia and the pyruvoyl prosthetic group on the alpha chain. During this reaction, the Ser that is part of the protease active site of the proenzyme becomes the pyruvoyl prosthetic group, which constitutes an essential element of the active site of the mature decarboxylase.</text>
</comment>
<keyword evidence="10 12" id="KW-1208">Phospholipid metabolism</keyword>
<evidence type="ECO:0000256" key="3">
    <source>
        <dbReference type="ARBA" id="ARBA00022516"/>
    </source>
</evidence>
<feature type="site" description="Cleavage (non-hydrolytic); by autocatalysis" evidence="12">
    <location>
        <begin position="225"/>
        <end position="226"/>
    </location>
</feature>
<comment type="subunit">
    <text evidence="12">Heterodimer of a large membrane-associated beta subunit and a small pyruvoyl-containing alpha subunit.</text>
</comment>
<evidence type="ECO:0000256" key="8">
    <source>
        <dbReference type="ARBA" id="ARBA00023209"/>
    </source>
</evidence>
<evidence type="ECO:0000313" key="13">
    <source>
        <dbReference type="EMBL" id="MDY0407011.1"/>
    </source>
</evidence>
<dbReference type="GO" id="GO:0004609">
    <property type="term" value="F:phosphatidylserine decarboxylase activity"/>
    <property type="evidence" value="ECO:0007669"/>
    <property type="project" value="UniProtKB-EC"/>
</dbReference>
<evidence type="ECO:0000256" key="4">
    <source>
        <dbReference type="ARBA" id="ARBA00022793"/>
    </source>
</evidence>
<dbReference type="PANTHER" id="PTHR10067:SF6">
    <property type="entry name" value="PHOSPHATIDYLSERINE DECARBOXYLASE PROENZYME, MITOCHONDRIAL"/>
    <property type="match status" value="1"/>
</dbReference>
<evidence type="ECO:0000256" key="1">
    <source>
        <dbReference type="ARBA" id="ARBA00005189"/>
    </source>
</evidence>
<organism evidence="13 14">
    <name type="scientific">Tigheibacillus jepli</name>
    <dbReference type="NCBI Taxonomy" id="3035914"/>
    <lineage>
        <taxon>Bacteria</taxon>
        <taxon>Bacillati</taxon>
        <taxon>Bacillota</taxon>
        <taxon>Bacilli</taxon>
        <taxon>Bacillales</taxon>
        <taxon>Bacillaceae</taxon>
        <taxon>Tigheibacillus</taxon>
    </lineage>
</organism>
<feature type="active site" description="Charge relay system; for autoendoproteolytic cleavage activity" evidence="12">
    <location>
        <position position="86"/>
    </location>
</feature>
<keyword evidence="11 12" id="KW-0670">Pyruvate</keyword>
<dbReference type="Proteomes" id="UP001228376">
    <property type="component" value="Unassembled WGS sequence"/>
</dbReference>
<comment type="catalytic activity">
    <reaction evidence="12">
        <text>a 1,2-diacyl-sn-glycero-3-phospho-L-serine + H(+) = a 1,2-diacyl-sn-glycero-3-phosphoethanolamine + CO2</text>
        <dbReference type="Rhea" id="RHEA:20828"/>
        <dbReference type="ChEBI" id="CHEBI:15378"/>
        <dbReference type="ChEBI" id="CHEBI:16526"/>
        <dbReference type="ChEBI" id="CHEBI:57262"/>
        <dbReference type="ChEBI" id="CHEBI:64612"/>
        <dbReference type="EC" id="4.1.1.65"/>
    </reaction>
</comment>
<accession>A0ABU5CL08</accession>
<reference evidence="13 14" key="1">
    <citation type="submission" date="2023-10" db="EMBL/GenBank/DDBJ databases">
        <title>179-bfca-hs.</title>
        <authorList>
            <person name="Miliotis G."/>
            <person name="Sengupta P."/>
            <person name="Hameed A."/>
            <person name="Chuvochina M."/>
            <person name="Mcdonagh F."/>
            <person name="Simpson A.C."/>
            <person name="Singh N.K."/>
            <person name="Rekha P.D."/>
            <person name="Raman K."/>
            <person name="Hugenholtz P."/>
            <person name="Venkateswaran K."/>
        </authorList>
    </citation>
    <scope>NUCLEOTIDE SEQUENCE [LARGE SCALE GENOMIC DNA]</scope>
    <source>
        <strain evidence="13 14">179-BFC-A-HS</strain>
    </source>
</reference>
<dbReference type="NCBIfam" id="NF002853">
    <property type="entry name" value="PRK03140.1"/>
    <property type="match status" value="1"/>
</dbReference>
<evidence type="ECO:0000256" key="6">
    <source>
        <dbReference type="ARBA" id="ARBA00023136"/>
    </source>
</evidence>
<evidence type="ECO:0000313" key="14">
    <source>
        <dbReference type="Proteomes" id="UP001228376"/>
    </source>
</evidence>
<proteinExistence type="inferred from homology"/>
<sequence>MKKTLLKYFVELTGNPISSKLLKAISQSRISRPLIKPFAKVYHINLQEMEYPVDHYHSLNDFFTRRLKQASRSINVAKNTLVSPVDGVMSDSGPLKENRTFHIKNHTYTLDAILGSSEKARFYQNGYFYIFYLSPSHYHHIHYPIDGTVISRYALGGKSYPVNSLGLRFGDQPFATNYRIISELETGFGKMAMVKVGALNINSINLLHAASQFKKGEELGYFSFGSTVMLFLEKNDAFDSLCKPGTEIMTGQPVGKWEQS</sequence>
<dbReference type="NCBIfam" id="TIGR00163">
    <property type="entry name" value="PS_decarb"/>
    <property type="match status" value="1"/>
</dbReference>
<feature type="active site" description="Charge relay system; for autoendoproteolytic cleavage activity" evidence="12">
    <location>
        <position position="226"/>
    </location>
</feature>
<feature type="active site" description="Schiff-base intermediate with substrate; via pyruvic acid; for decarboxylase activity" evidence="12">
    <location>
        <position position="226"/>
    </location>
</feature>
<keyword evidence="8 12" id="KW-0594">Phospholipid biosynthesis</keyword>
<comment type="pathway">
    <text evidence="1">Lipid metabolism.</text>
</comment>
<keyword evidence="6 12" id="KW-0472">Membrane</keyword>
<keyword evidence="3 12" id="KW-0444">Lipid biosynthesis</keyword>
<comment type="similarity">
    <text evidence="12">Belongs to the phosphatidylserine decarboxylase family. PSD-B subfamily. Prokaryotic type I sub-subfamily.</text>
</comment>
<keyword evidence="9 12" id="KW-0456">Lyase</keyword>
<dbReference type="InterPro" id="IPR033177">
    <property type="entry name" value="PSD-B"/>
</dbReference>
<dbReference type="PANTHER" id="PTHR10067">
    <property type="entry name" value="PHOSPHATIDYLSERINE DECARBOXYLASE"/>
    <property type="match status" value="1"/>
</dbReference>
<gene>
    <name evidence="12" type="primary">psd</name>
    <name evidence="13" type="ORF">P5G51_018180</name>
</gene>
<feature type="chain" id="PRO_5044901356" description="Phosphatidylserine decarboxylase beta chain" evidence="12">
    <location>
        <begin position="1"/>
        <end position="225"/>
    </location>
</feature>
<keyword evidence="14" id="KW-1185">Reference proteome</keyword>
<evidence type="ECO:0000256" key="7">
    <source>
        <dbReference type="ARBA" id="ARBA00023145"/>
    </source>
</evidence>
<feature type="chain" id="PRO_5044901355" description="Phosphatidylserine decarboxylase alpha chain" evidence="12">
    <location>
        <begin position="226"/>
        <end position="260"/>
    </location>
</feature>
<dbReference type="InterPro" id="IPR033178">
    <property type="entry name" value="PSD_type1_pro"/>
</dbReference>
<evidence type="ECO:0000256" key="11">
    <source>
        <dbReference type="ARBA" id="ARBA00023317"/>
    </source>
</evidence>
<dbReference type="RefSeq" id="WP_306066796.1">
    <property type="nucleotide sequence ID" value="NZ_JAROCA020000003.1"/>
</dbReference>
<dbReference type="InterPro" id="IPR003817">
    <property type="entry name" value="PS_Dcarbxylase"/>
</dbReference>
<comment type="pathway">
    <text evidence="12">Phospholipid metabolism; phosphatidylethanolamine biosynthesis; phosphatidylethanolamine from CDP-diacylglycerol: step 2/2.</text>
</comment>
<feature type="modified residue" description="Pyruvic acid (Ser); by autocatalysis" evidence="12">
    <location>
        <position position="226"/>
    </location>
</feature>
<keyword evidence="7 12" id="KW-0865">Zymogen</keyword>
<dbReference type="EC" id="4.1.1.65" evidence="12"/>
<keyword evidence="2 12" id="KW-1003">Cell membrane</keyword>
<evidence type="ECO:0000256" key="9">
    <source>
        <dbReference type="ARBA" id="ARBA00023239"/>
    </source>
</evidence>
<comment type="cofactor">
    <cofactor evidence="12">
        <name>pyruvate</name>
        <dbReference type="ChEBI" id="CHEBI:15361"/>
    </cofactor>
    <text evidence="12">Binds 1 pyruvoyl group covalently per subunit.</text>
</comment>
<protein>
    <recommendedName>
        <fullName evidence="12">Phosphatidylserine decarboxylase proenzyme</fullName>
        <ecNumber evidence="12">4.1.1.65</ecNumber>
    </recommendedName>
    <component>
        <recommendedName>
            <fullName evidence="12">Phosphatidylserine decarboxylase alpha chain</fullName>
        </recommendedName>
    </component>
    <component>
        <recommendedName>
            <fullName evidence="12">Phosphatidylserine decarboxylase beta chain</fullName>
        </recommendedName>
    </component>
</protein>